<accession>A0A1A8YHG9</accession>
<feature type="compositionally biased region" description="Basic and acidic residues" evidence="1">
    <location>
        <begin position="11"/>
        <end position="20"/>
    </location>
</feature>
<evidence type="ECO:0000313" key="5">
    <source>
        <dbReference type="Proteomes" id="UP000078555"/>
    </source>
</evidence>
<protein>
    <submittedName>
        <fullName evidence="2">Uncharacterized protein</fullName>
    </submittedName>
</protein>
<name>A0A1A8YHG9_PLAOA</name>
<reference evidence="2" key="2">
    <citation type="submission" date="2016-05" db="EMBL/GenBank/DDBJ databases">
        <authorList>
            <person name="Lavstsen T."/>
            <person name="Jespersen J.S."/>
        </authorList>
    </citation>
    <scope>NUCLEOTIDE SEQUENCE [LARGE SCALE GENOMIC DNA]</scope>
</reference>
<evidence type="ECO:0000313" key="3">
    <source>
        <dbReference type="EMBL" id="SBT31590.1"/>
    </source>
</evidence>
<dbReference type="EMBL" id="FLRD01000010">
    <property type="protein sequence ID" value="SBT30988.1"/>
    <property type="molecule type" value="Genomic_DNA"/>
</dbReference>
<dbReference type="Proteomes" id="UP000078555">
    <property type="component" value="Unassembled WGS sequence"/>
</dbReference>
<proteinExistence type="predicted"/>
<feature type="region of interest" description="Disordered" evidence="1">
    <location>
        <begin position="11"/>
        <end position="35"/>
    </location>
</feature>
<dbReference type="Proteomes" id="UP000078550">
    <property type="component" value="Unassembled WGS sequence"/>
</dbReference>
<keyword evidence="5" id="KW-1185">Reference proteome</keyword>
<organism evidence="2 5">
    <name type="scientific">Plasmodium ovale wallikeri</name>
    <dbReference type="NCBI Taxonomy" id="864142"/>
    <lineage>
        <taxon>Eukaryota</taxon>
        <taxon>Sar</taxon>
        <taxon>Alveolata</taxon>
        <taxon>Apicomplexa</taxon>
        <taxon>Aconoidasida</taxon>
        <taxon>Haemosporida</taxon>
        <taxon>Plasmodiidae</taxon>
        <taxon>Plasmodium</taxon>
        <taxon>Plasmodium (Plasmodium)</taxon>
    </lineage>
</organism>
<dbReference type="EMBL" id="FLRE01000020">
    <property type="protein sequence ID" value="SBT31590.1"/>
    <property type="molecule type" value="Genomic_DNA"/>
</dbReference>
<sequence length="78" mass="9011">MMENFRGVIERERNKNDKQMDVASPVITPSPASSKLRESHLKEVTTFVRRCHEVRSFGGKMSIPHLTNCVCVHMRIRT</sequence>
<evidence type="ECO:0000313" key="2">
    <source>
        <dbReference type="EMBL" id="SBT30988.1"/>
    </source>
</evidence>
<reference evidence="4 5" key="1">
    <citation type="submission" date="2016-05" db="EMBL/GenBank/DDBJ databases">
        <authorList>
            <person name="Naeem Raeece"/>
        </authorList>
    </citation>
    <scope>NUCLEOTIDE SEQUENCE [LARGE SCALE GENOMIC DNA]</scope>
</reference>
<evidence type="ECO:0000313" key="4">
    <source>
        <dbReference type="Proteomes" id="UP000078550"/>
    </source>
</evidence>
<gene>
    <name evidence="2" type="ORF">POVWA1_004890</name>
    <name evidence="3" type="ORF">POVWA2_004950</name>
</gene>
<dbReference type="AlphaFoldDB" id="A0A1A8YHG9"/>
<evidence type="ECO:0000256" key="1">
    <source>
        <dbReference type="SAM" id="MobiDB-lite"/>
    </source>
</evidence>